<sequence>PGAKTLFFQANIDNGATINAIDLKAFNQASRNLRKLTKSTCILRMANGTKVPSHGVWTGTFQWNKAKVRTLFEVFNGGGTWNVPIGKPLLEQLQAKHDYETDTIIIS</sequence>
<name>A0A0C9ZRP2_9AGAM</name>
<reference evidence="2" key="2">
    <citation type="submission" date="2015-01" db="EMBL/GenBank/DDBJ databases">
        <title>Evolutionary Origins and Diversification of the Mycorrhizal Mutualists.</title>
        <authorList>
            <consortium name="DOE Joint Genome Institute"/>
            <consortium name="Mycorrhizal Genomics Consortium"/>
            <person name="Kohler A."/>
            <person name="Kuo A."/>
            <person name="Nagy L.G."/>
            <person name="Floudas D."/>
            <person name="Copeland A."/>
            <person name="Barry K.W."/>
            <person name="Cichocki N."/>
            <person name="Veneault-Fourrey C."/>
            <person name="LaButti K."/>
            <person name="Lindquist E.A."/>
            <person name="Lipzen A."/>
            <person name="Lundell T."/>
            <person name="Morin E."/>
            <person name="Murat C."/>
            <person name="Riley R."/>
            <person name="Ohm R."/>
            <person name="Sun H."/>
            <person name="Tunlid A."/>
            <person name="Henrissat B."/>
            <person name="Grigoriev I.V."/>
            <person name="Hibbett D.S."/>
            <person name="Martin F."/>
        </authorList>
    </citation>
    <scope>NUCLEOTIDE SEQUENCE [LARGE SCALE GENOMIC DNA]</scope>
    <source>
        <strain evidence="2">UH-Slu-Lm8-n1</strain>
    </source>
</reference>
<evidence type="ECO:0000313" key="2">
    <source>
        <dbReference type="Proteomes" id="UP000054485"/>
    </source>
</evidence>
<dbReference type="InParanoid" id="A0A0C9ZRP2"/>
<dbReference type="Proteomes" id="UP000054485">
    <property type="component" value="Unassembled WGS sequence"/>
</dbReference>
<dbReference type="EMBL" id="KN836498">
    <property type="protein sequence ID" value="KIK31966.1"/>
    <property type="molecule type" value="Genomic_DNA"/>
</dbReference>
<feature type="non-terminal residue" evidence="1">
    <location>
        <position position="107"/>
    </location>
</feature>
<dbReference type="HOGENOM" id="CLU_097628_1_1_1"/>
<keyword evidence="2" id="KW-1185">Reference proteome</keyword>
<reference evidence="1 2" key="1">
    <citation type="submission" date="2014-04" db="EMBL/GenBank/DDBJ databases">
        <authorList>
            <consortium name="DOE Joint Genome Institute"/>
            <person name="Kuo A."/>
            <person name="Ruytinx J."/>
            <person name="Rineau F."/>
            <person name="Colpaert J."/>
            <person name="Kohler A."/>
            <person name="Nagy L.G."/>
            <person name="Floudas D."/>
            <person name="Copeland A."/>
            <person name="Barry K.W."/>
            <person name="Cichocki N."/>
            <person name="Veneault-Fourrey C."/>
            <person name="LaButti K."/>
            <person name="Lindquist E.A."/>
            <person name="Lipzen A."/>
            <person name="Lundell T."/>
            <person name="Morin E."/>
            <person name="Murat C."/>
            <person name="Sun H."/>
            <person name="Tunlid A."/>
            <person name="Henrissat B."/>
            <person name="Grigoriev I.V."/>
            <person name="Hibbett D.S."/>
            <person name="Martin F."/>
            <person name="Nordberg H.P."/>
            <person name="Cantor M.N."/>
            <person name="Hua S.X."/>
        </authorList>
    </citation>
    <scope>NUCLEOTIDE SEQUENCE [LARGE SCALE GENOMIC DNA]</scope>
    <source>
        <strain evidence="1 2">UH-Slu-Lm8-n1</strain>
    </source>
</reference>
<dbReference type="InterPro" id="IPR021109">
    <property type="entry name" value="Peptidase_aspartic_dom_sf"/>
</dbReference>
<evidence type="ECO:0000313" key="1">
    <source>
        <dbReference type="EMBL" id="KIK31966.1"/>
    </source>
</evidence>
<dbReference type="Gene3D" id="2.40.70.10">
    <property type="entry name" value="Acid Proteases"/>
    <property type="match status" value="1"/>
</dbReference>
<gene>
    <name evidence="1" type="ORF">CY34DRAFT_35274</name>
</gene>
<dbReference type="AlphaFoldDB" id="A0A0C9ZRP2"/>
<feature type="non-terminal residue" evidence="1">
    <location>
        <position position="1"/>
    </location>
</feature>
<proteinExistence type="predicted"/>
<protein>
    <submittedName>
        <fullName evidence="1">Uncharacterized protein</fullName>
    </submittedName>
</protein>
<dbReference type="OrthoDB" id="3262237at2759"/>
<accession>A0A0C9ZRP2</accession>
<organism evidence="1 2">
    <name type="scientific">Suillus luteus UH-Slu-Lm8-n1</name>
    <dbReference type="NCBI Taxonomy" id="930992"/>
    <lineage>
        <taxon>Eukaryota</taxon>
        <taxon>Fungi</taxon>
        <taxon>Dikarya</taxon>
        <taxon>Basidiomycota</taxon>
        <taxon>Agaricomycotina</taxon>
        <taxon>Agaricomycetes</taxon>
        <taxon>Agaricomycetidae</taxon>
        <taxon>Boletales</taxon>
        <taxon>Suillineae</taxon>
        <taxon>Suillaceae</taxon>
        <taxon>Suillus</taxon>
    </lineage>
</organism>